<keyword evidence="1" id="KW-1015">Disulfide bond</keyword>
<evidence type="ECO:0000313" key="4">
    <source>
        <dbReference type="Proteomes" id="UP000239899"/>
    </source>
</evidence>
<dbReference type="SUPFAM" id="SSF52833">
    <property type="entry name" value="Thioredoxin-like"/>
    <property type="match status" value="1"/>
</dbReference>
<dbReference type="PRINTS" id="PR00421">
    <property type="entry name" value="THIOREDOXIN"/>
</dbReference>
<evidence type="ECO:0000259" key="2">
    <source>
        <dbReference type="PROSITE" id="PS51352"/>
    </source>
</evidence>
<keyword evidence="4" id="KW-1185">Reference proteome</keyword>
<name>A0A2P6TYR0_CHLSO</name>
<dbReference type="Pfam" id="PF00085">
    <property type="entry name" value="Thioredoxin"/>
    <property type="match status" value="1"/>
</dbReference>
<dbReference type="PANTHER" id="PTHR46115">
    <property type="entry name" value="THIOREDOXIN-LIKE PROTEIN 1"/>
    <property type="match status" value="1"/>
</dbReference>
<protein>
    <submittedName>
        <fullName evidence="3">Thioredoxin o</fullName>
    </submittedName>
</protein>
<dbReference type="InterPro" id="IPR036249">
    <property type="entry name" value="Thioredoxin-like_sf"/>
</dbReference>
<proteinExistence type="predicted"/>
<dbReference type="PROSITE" id="PS00194">
    <property type="entry name" value="THIOREDOXIN_1"/>
    <property type="match status" value="1"/>
</dbReference>
<evidence type="ECO:0000313" key="3">
    <source>
        <dbReference type="EMBL" id="PRW59198.1"/>
    </source>
</evidence>
<accession>A0A2P6TYR0</accession>
<dbReference type="Gene3D" id="3.40.30.10">
    <property type="entry name" value="Glutaredoxin"/>
    <property type="match status" value="1"/>
</dbReference>
<organism evidence="3 4">
    <name type="scientific">Chlorella sorokiniana</name>
    <name type="common">Freshwater green alga</name>
    <dbReference type="NCBI Taxonomy" id="3076"/>
    <lineage>
        <taxon>Eukaryota</taxon>
        <taxon>Viridiplantae</taxon>
        <taxon>Chlorophyta</taxon>
        <taxon>core chlorophytes</taxon>
        <taxon>Trebouxiophyceae</taxon>
        <taxon>Chlorellales</taxon>
        <taxon>Chlorellaceae</taxon>
        <taxon>Chlorella clade</taxon>
        <taxon>Chlorella</taxon>
    </lineage>
</organism>
<dbReference type="OrthoDB" id="2121326at2759"/>
<dbReference type="CDD" id="cd02947">
    <property type="entry name" value="TRX_family"/>
    <property type="match status" value="1"/>
</dbReference>
<gene>
    <name evidence="3" type="ORF">C2E21_2287</name>
</gene>
<reference evidence="3 4" key="1">
    <citation type="journal article" date="2018" name="Plant J.">
        <title>Genome sequences of Chlorella sorokiniana UTEX 1602 and Micractinium conductrix SAG 241.80: implications to maltose excretion by a green alga.</title>
        <authorList>
            <person name="Arriola M.B."/>
            <person name="Velmurugan N."/>
            <person name="Zhang Y."/>
            <person name="Plunkett M.H."/>
            <person name="Hondzo H."/>
            <person name="Barney B.M."/>
        </authorList>
    </citation>
    <scope>NUCLEOTIDE SEQUENCE [LARGE SCALE GENOMIC DNA]</scope>
    <source>
        <strain evidence="4">UTEX 1602</strain>
    </source>
</reference>
<dbReference type="PROSITE" id="PS51352">
    <property type="entry name" value="THIOREDOXIN_2"/>
    <property type="match status" value="1"/>
</dbReference>
<dbReference type="FunFam" id="3.40.30.10:FF:000245">
    <property type="entry name" value="Thioredoxin"/>
    <property type="match status" value="1"/>
</dbReference>
<dbReference type="STRING" id="3076.A0A2P6TYR0"/>
<feature type="domain" description="Thioredoxin" evidence="2">
    <location>
        <begin position="17"/>
        <end position="146"/>
    </location>
</feature>
<dbReference type="InterPro" id="IPR013766">
    <property type="entry name" value="Thioredoxin_domain"/>
</dbReference>
<sequence length="148" mass="16073">MLATCSRALVRQQRAAPALWQAARHFAADGSKVVELQSDAEYQKALKDLTTNKGAAVIDFTAKWCGPCKMIAPIYEELAAEFGDKVKFYKIDIDNEAVQQAVIENSVAAVPTFIGYQGPERVTAFSGADKAMLKRLALELSGSMAKSK</sequence>
<dbReference type="AlphaFoldDB" id="A0A2P6TYR0"/>
<evidence type="ECO:0000256" key="1">
    <source>
        <dbReference type="ARBA" id="ARBA00023157"/>
    </source>
</evidence>
<dbReference type="InterPro" id="IPR017937">
    <property type="entry name" value="Thioredoxin_CS"/>
</dbReference>
<dbReference type="EMBL" id="LHPG02000004">
    <property type="protein sequence ID" value="PRW59198.1"/>
    <property type="molecule type" value="Genomic_DNA"/>
</dbReference>
<comment type="caution">
    <text evidence="3">The sequence shown here is derived from an EMBL/GenBank/DDBJ whole genome shotgun (WGS) entry which is preliminary data.</text>
</comment>
<dbReference type="Proteomes" id="UP000239899">
    <property type="component" value="Unassembled WGS sequence"/>
</dbReference>